<organism evidence="2 3">
    <name type="scientific">Angustibacter aerolatus</name>
    <dbReference type="NCBI Taxonomy" id="1162965"/>
    <lineage>
        <taxon>Bacteria</taxon>
        <taxon>Bacillati</taxon>
        <taxon>Actinomycetota</taxon>
        <taxon>Actinomycetes</taxon>
        <taxon>Kineosporiales</taxon>
        <taxon>Kineosporiaceae</taxon>
    </lineage>
</organism>
<keyword evidence="3" id="KW-1185">Reference proteome</keyword>
<dbReference type="Proteomes" id="UP001157017">
    <property type="component" value="Unassembled WGS sequence"/>
</dbReference>
<evidence type="ECO:0000259" key="1">
    <source>
        <dbReference type="Pfam" id="PF04127"/>
    </source>
</evidence>
<accession>A0ABQ6JCB0</accession>
<proteinExistence type="predicted"/>
<feature type="domain" description="DNA/pantothenate metabolism flavoprotein C-terminal" evidence="1">
    <location>
        <begin position="3"/>
        <end position="83"/>
    </location>
</feature>
<dbReference type="SUPFAM" id="SSF102645">
    <property type="entry name" value="CoaB-like"/>
    <property type="match status" value="1"/>
</dbReference>
<dbReference type="InterPro" id="IPR007085">
    <property type="entry name" value="DNA/pantothenate-metab_flavo_C"/>
</dbReference>
<sequence length="103" mass="10597">MPGQVVVGFAAETGDADGDVLHHGRAKPTRKGCDLLVVNEVGVDRTFGADTNAATLLDRDGGEHPVPLGSKAALADAVWDAVVPRLIPRDTPASGADRPHPLG</sequence>
<comment type="caution">
    <text evidence="2">The sequence shown here is derived from an EMBL/GenBank/DDBJ whole genome shotgun (WGS) entry which is preliminary data.</text>
</comment>
<dbReference type="Pfam" id="PF04127">
    <property type="entry name" value="DFP"/>
    <property type="match status" value="1"/>
</dbReference>
<evidence type="ECO:0000313" key="3">
    <source>
        <dbReference type="Proteomes" id="UP001157017"/>
    </source>
</evidence>
<dbReference type="EMBL" id="BSUZ01000001">
    <property type="protein sequence ID" value="GMA85098.1"/>
    <property type="molecule type" value="Genomic_DNA"/>
</dbReference>
<name>A0ABQ6JCB0_9ACTN</name>
<evidence type="ECO:0000313" key="2">
    <source>
        <dbReference type="EMBL" id="GMA85098.1"/>
    </source>
</evidence>
<reference evidence="3" key="1">
    <citation type="journal article" date="2019" name="Int. J. Syst. Evol. Microbiol.">
        <title>The Global Catalogue of Microorganisms (GCM) 10K type strain sequencing project: providing services to taxonomists for standard genome sequencing and annotation.</title>
        <authorList>
            <consortium name="The Broad Institute Genomics Platform"/>
            <consortium name="The Broad Institute Genome Sequencing Center for Infectious Disease"/>
            <person name="Wu L."/>
            <person name="Ma J."/>
        </authorList>
    </citation>
    <scope>NUCLEOTIDE SEQUENCE [LARGE SCALE GENOMIC DNA]</scope>
    <source>
        <strain evidence="3">NBRC 108730</strain>
    </source>
</reference>
<dbReference type="InterPro" id="IPR035929">
    <property type="entry name" value="CoaB-like_sf"/>
</dbReference>
<dbReference type="Gene3D" id="3.40.50.10300">
    <property type="entry name" value="CoaB-like"/>
    <property type="match status" value="1"/>
</dbReference>
<protein>
    <recommendedName>
        <fullName evidence="1">DNA/pantothenate metabolism flavoprotein C-terminal domain-containing protein</fullName>
    </recommendedName>
</protein>
<gene>
    <name evidence="2" type="ORF">GCM10025868_03480</name>
</gene>